<evidence type="ECO:0000256" key="1">
    <source>
        <dbReference type="ARBA" id="ARBA00005384"/>
    </source>
</evidence>
<keyword evidence="2" id="KW-0663">Pyridoxal phosphate</keyword>
<dbReference type="SUPFAM" id="SSF46785">
    <property type="entry name" value="Winged helix' DNA-binding domain"/>
    <property type="match status" value="1"/>
</dbReference>
<dbReference type="InterPro" id="IPR015424">
    <property type="entry name" value="PyrdxlP-dep_Trfase"/>
</dbReference>
<dbReference type="InterPro" id="IPR051446">
    <property type="entry name" value="HTH_trans_reg/aminotransferase"/>
</dbReference>
<evidence type="ECO:0000313" key="8">
    <source>
        <dbReference type="Proteomes" id="UP000675121"/>
    </source>
</evidence>
<dbReference type="GO" id="GO:0030170">
    <property type="term" value="F:pyridoxal phosphate binding"/>
    <property type="evidence" value="ECO:0007669"/>
    <property type="project" value="InterPro"/>
</dbReference>
<dbReference type="Gene3D" id="3.40.640.10">
    <property type="entry name" value="Type I PLP-dependent aspartate aminotransferase-like (Major domain)"/>
    <property type="match status" value="1"/>
</dbReference>
<keyword evidence="7" id="KW-0032">Aminotransferase</keyword>
<dbReference type="AlphaFoldDB" id="A0A9N8R436"/>
<evidence type="ECO:0000256" key="4">
    <source>
        <dbReference type="ARBA" id="ARBA00023125"/>
    </source>
</evidence>
<feature type="domain" description="HTH gntR-type" evidence="6">
    <location>
        <begin position="11"/>
        <end position="79"/>
    </location>
</feature>
<evidence type="ECO:0000256" key="3">
    <source>
        <dbReference type="ARBA" id="ARBA00023015"/>
    </source>
</evidence>
<keyword evidence="5" id="KW-0804">Transcription</keyword>
<sequence>MKIVLDASKGVSLAEQLTCQLEEMIRSRQVQVGAKLPSIRQLAASHQISRFPIMEAYDRLVSKGLIQPKHGSGFYVTGRVDTHDHWFRGANPCVARAASGNILQQFTSAGDALPLSSGFIPEAWRDVEGIAQAMRQISRKDTASLVDYAAPQGDATLREQISRRLLLLEIETRPQHILVTHSASHALDLVARTMLRPGDTVFVEDPGYFNLFGLLRLQGIRLIGVPRSRTGPDLSVIEDLLTVHRPKLFFVNTVFQNPTATNIAPQVAFRLLQLAQLHDFSIVEDDIYADLQAVPSQRLAALDQLNRVIYVGGFSKTLSSSLRLGYIAAHPELIGNLMSVKTLTSMGGTKLAESIVATLLERGIYRKHMEKLRYRVDDALAYAVEQLQRSGWEVFEQPCGGMFVWSRVPNVDDSAVLVAEAQKFGITIAPGANYRPNNETSPWLRFNAAYMRDNRTLTFLASTSRL</sequence>
<dbReference type="EMBL" id="CAJNAS010000031">
    <property type="protein sequence ID" value="CAE6960741.1"/>
    <property type="molecule type" value="Genomic_DNA"/>
</dbReference>
<reference evidence="7" key="1">
    <citation type="submission" date="2021-02" db="EMBL/GenBank/DDBJ databases">
        <authorList>
            <person name="Vanwijnsberghe S."/>
        </authorList>
    </citation>
    <scope>NUCLEOTIDE SEQUENCE</scope>
    <source>
        <strain evidence="7">R-70211</strain>
    </source>
</reference>
<dbReference type="PANTHER" id="PTHR46577">
    <property type="entry name" value="HTH-TYPE TRANSCRIPTIONAL REGULATORY PROTEIN GABR"/>
    <property type="match status" value="1"/>
</dbReference>
<dbReference type="InterPro" id="IPR015421">
    <property type="entry name" value="PyrdxlP-dep_Trfase_major"/>
</dbReference>
<organism evidence="7 8">
    <name type="scientific">Paraburkholderia domus</name>
    <dbReference type="NCBI Taxonomy" id="2793075"/>
    <lineage>
        <taxon>Bacteria</taxon>
        <taxon>Pseudomonadati</taxon>
        <taxon>Pseudomonadota</taxon>
        <taxon>Betaproteobacteria</taxon>
        <taxon>Burkholderiales</taxon>
        <taxon>Burkholderiaceae</taxon>
        <taxon>Paraburkholderia</taxon>
    </lineage>
</organism>
<dbReference type="Pfam" id="PF00155">
    <property type="entry name" value="Aminotran_1_2"/>
    <property type="match status" value="1"/>
</dbReference>
<evidence type="ECO:0000256" key="5">
    <source>
        <dbReference type="ARBA" id="ARBA00023163"/>
    </source>
</evidence>
<keyword evidence="8" id="KW-1185">Reference proteome</keyword>
<dbReference type="InterPro" id="IPR000524">
    <property type="entry name" value="Tscrpt_reg_HTH_GntR"/>
</dbReference>
<comment type="caution">
    <text evidence="7">The sequence shown here is derived from an EMBL/GenBank/DDBJ whole genome shotgun (WGS) entry which is preliminary data.</text>
</comment>
<evidence type="ECO:0000259" key="6">
    <source>
        <dbReference type="PROSITE" id="PS50949"/>
    </source>
</evidence>
<evidence type="ECO:0000313" key="7">
    <source>
        <dbReference type="EMBL" id="CAE6960741.1"/>
    </source>
</evidence>
<dbReference type="SMART" id="SM00345">
    <property type="entry name" value="HTH_GNTR"/>
    <property type="match status" value="1"/>
</dbReference>
<accession>A0A9N8R436</accession>
<comment type="similarity">
    <text evidence="1">In the C-terminal section; belongs to the class-I pyridoxal-phosphate-dependent aminotransferase family.</text>
</comment>
<gene>
    <name evidence="7" type="primary">hisC_10</name>
    <name evidence="7" type="ORF">R70211_06932</name>
</gene>
<dbReference type="PANTHER" id="PTHR46577:SF2">
    <property type="entry name" value="TRANSCRIPTIONAL REGULATORY PROTEIN"/>
    <property type="match status" value="1"/>
</dbReference>
<dbReference type="SUPFAM" id="SSF53383">
    <property type="entry name" value="PLP-dependent transferases"/>
    <property type="match status" value="1"/>
</dbReference>
<proteinExistence type="inferred from homology"/>
<dbReference type="CDD" id="cd07377">
    <property type="entry name" value="WHTH_GntR"/>
    <property type="match status" value="1"/>
</dbReference>
<dbReference type="Gene3D" id="1.10.10.10">
    <property type="entry name" value="Winged helix-like DNA-binding domain superfamily/Winged helix DNA-binding domain"/>
    <property type="match status" value="1"/>
</dbReference>
<dbReference type="GO" id="GO:0003700">
    <property type="term" value="F:DNA-binding transcription factor activity"/>
    <property type="evidence" value="ECO:0007669"/>
    <property type="project" value="InterPro"/>
</dbReference>
<dbReference type="Proteomes" id="UP000675121">
    <property type="component" value="Unassembled WGS sequence"/>
</dbReference>
<keyword evidence="7" id="KW-0808">Transferase</keyword>
<dbReference type="EC" id="2.6.1.9" evidence="7"/>
<keyword evidence="3" id="KW-0805">Transcription regulation</keyword>
<dbReference type="Pfam" id="PF00392">
    <property type="entry name" value="GntR"/>
    <property type="match status" value="1"/>
</dbReference>
<dbReference type="PROSITE" id="PS50949">
    <property type="entry name" value="HTH_GNTR"/>
    <property type="match status" value="1"/>
</dbReference>
<dbReference type="CDD" id="cd00609">
    <property type="entry name" value="AAT_like"/>
    <property type="match status" value="1"/>
</dbReference>
<dbReference type="PRINTS" id="PR00035">
    <property type="entry name" value="HTHGNTR"/>
</dbReference>
<dbReference type="InterPro" id="IPR036390">
    <property type="entry name" value="WH_DNA-bd_sf"/>
</dbReference>
<dbReference type="GO" id="GO:0004400">
    <property type="term" value="F:histidinol-phosphate transaminase activity"/>
    <property type="evidence" value="ECO:0007669"/>
    <property type="project" value="UniProtKB-EC"/>
</dbReference>
<name>A0A9N8R436_9BURK</name>
<evidence type="ECO:0000256" key="2">
    <source>
        <dbReference type="ARBA" id="ARBA00022898"/>
    </source>
</evidence>
<dbReference type="GO" id="GO:0003677">
    <property type="term" value="F:DNA binding"/>
    <property type="evidence" value="ECO:0007669"/>
    <property type="project" value="UniProtKB-KW"/>
</dbReference>
<protein>
    <submittedName>
        <fullName evidence="7">Histidinol-phosphate aminotransferase</fullName>
        <ecNumber evidence="7">2.6.1.9</ecNumber>
    </submittedName>
</protein>
<keyword evidence="4" id="KW-0238">DNA-binding</keyword>
<dbReference type="InterPro" id="IPR004839">
    <property type="entry name" value="Aminotransferase_I/II_large"/>
</dbReference>
<dbReference type="InterPro" id="IPR036388">
    <property type="entry name" value="WH-like_DNA-bd_sf"/>
</dbReference>